<protein>
    <submittedName>
        <fullName evidence="11">Heme ABC transporter ATP-binding protein</fullName>
    </submittedName>
</protein>
<dbReference type="GO" id="GO:0005524">
    <property type="term" value="F:ATP binding"/>
    <property type="evidence" value="ECO:0007669"/>
    <property type="project" value="UniProtKB-KW"/>
</dbReference>
<evidence type="ECO:0000313" key="11">
    <source>
        <dbReference type="EMBL" id="PZQ46197.1"/>
    </source>
</evidence>
<dbReference type="InterPro" id="IPR050107">
    <property type="entry name" value="ABC_carbohydrate_import_ATPase"/>
</dbReference>
<comment type="caution">
    <text evidence="11">The sequence shown here is derived from an EMBL/GenBank/DDBJ whole genome shotgun (WGS) entry which is preliminary data.</text>
</comment>
<dbReference type="PANTHER" id="PTHR43790:SF9">
    <property type="entry name" value="GALACTOFURANOSE TRANSPORTER ATP-BINDING PROTEIN YTFR"/>
    <property type="match status" value="1"/>
</dbReference>
<dbReference type="Proteomes" id="UP000249185">
    <property type="component" value="Unassembled WGS sequence"/>
</dbReference>
<dbReference type="EMBL" id="QFPW01000029">
    <property type="protein sequence ID" value="PZQ46197.1"/>
    <property type="molecule type" value="Genomic_DNA"/>
</dbReference>
<dbReference type="Pfam" id="PF00005">
    <property type="entry name" value="ABC_tran"/>
    <property type="match status" value="2"/>
</dbReference>
<dbReference type="FunFam" id="3.40.50.300:FF:000127">
    <property type="entry name" value="Ribose import ATP-binding protein RbsA"/>
    <property type="match status" value="1"/>
</dbReference>
<evidence type="ECO:0000256" key="6">
    <source>
        <dbReference type="ARBA" id="ARBA00022741"/>
    </source>
</evidence>
<evidence type="ECO:0000256" key="4">
    <source>
        <dbReference type="ARBA" id="ARBA00022597"/>
    </source>
</evidence>
<keyword evidence="6" id="KW-0547">Nucleotide-binding</keyword>
<evidence type="ECO:0000256" key="9">
    <source>
        <dbReference type="ARBA" id="ARBA00023136"/>
    </source>
</evidence>
<reference evidence="11 12" key="1">
    <citation type="submission" date="2017-08" db="EMBL/GenBank/DDBJ databases">
        <title>Infants hospitalized years apart are colonized by the same room-sourced microbial strains.</title>
        <authorList>
            <person name="Brooks B."/>
            <person name="Olm M.R."/>
            <person name="Firek B.A."/>
            <person name="Baker R."/>
            <person name="Thomas B.C."/>
            <person name="Morowitz M.J."/>
            <person name="Banfield J.F."/>
        </authorList>
    </citation>
    <scope>NUCLEOTIDE SEQUENCE [LARGE SCALE GENOMIC DNA]</scope>
    <source>
        <strain evidence="11">S2_005_002_R2_34</strain>
    </source>
</reference>
<evidence type="ECO:0000256" key="2">
    <source>
        <dbReference type="ARBA" id="ARBA00022448"/>
    </source>
</evidence>
<dbReference type="AlphaFoldDB" id="A0A2W5PNE0"/>
<evidence type="ECO:0000256" key="7">
    <source>
        <dbReference type="ARBA" id="ARBA00022840"/>
    </source>
</evidence>
<name>A0A2W5PNE0_RHOSU</name>
<evidence type="ECO:0000313" key="12">
    <source>
        <dbReference type="Proteomes" id="UP000249185"/>
    </source>
</evidence>
<dbReference type="SUPFAM" id="SSF52540">
    <property type="entry name" value="P-loop containing nucleoside triphosphate hydrolases"/>
    <property type="match status" value="2"/>
</dbReference>
<dbReference type="InterPro" id="IPR003439">
    <property type="entry name" value="ABC_transporter-like_ATP-bd"/>
</dbReference>
<dbReference type="PANTHER" id="PTHR43790">
    <property type="entry name" value="CARBOHYDRATE TRANSPORT ATP-BINDING PROTEIN MG119-RELATED"/>
    <property type="match status" value="1"/>
</dbReference>
<feature type="domain" description="ABC transporter" evidence="10">
    <location>
        <begin position="9"/>
        <end position="245"/>
    </location>
</feature>
<keyword evidence="5" id="KW-0677">Repeat</keyword>
<organism evidence="11 12">
    <name type="scientific">Rhodovulum sulfidophilum</name>
    <name type="common">Rhodobacter sulfidophilus</name>
    <dbReference type="NCBI Taxonomy" id="35806"/>
    <lineage>
        <taxon>Bacteria</taxon>
        <taxon>Pseudomonadati</taxon>
        <taxon>Pseudomonadota</taxon>
        <taxon>Alphaproteobacteria</taxon>
        <taxon>Rhodobacterales</taxon>
        <taxon>Paracoccaceae</taxon>
        <taxon>Rhodovulum</taxon>
    </lineage>
</organism>
<dbReference type="Gene3D" id="3.40.50.300">
    <property type="entry name" value="P-loop containing nucleotide triphosphate hydrolases"/>
    <property type="match status" value="2"/>
</dbReference>
<evidence type="ECO:0000256" key="1">
    <source>
        <dbReference type="ARBA" id="ARBA00004202"/>
    </source>
</evidence>
<dbReference type="SMART" id="SM00382">
    <property type="entry name" value="AAA"/>
    <property type="match status" value="2"/>
</dbReference>
<keyword evidence="2" id="KW-0813">Transport</keyword>
<comment type="subcellular location">
    <subcellularLocation>
        <location evidence="1">Cell membrane</location>
        <topology evidence="1">Peripheral membrane protein</topology>
    </subcellularLocation>
</comment>
<keyword evidence="8" id="KW-1278">Translocase</keyword>
<dbReference type="PROSITE" id="PS50893">
    <property type="entry name" value="ABC_TRANSPORTER_2"/>
    <property type="match status" value="2"/>
</dbReference>
<accession>A0A2W5PNE0</accession>
<proteinExistence type="predicted"/>
<evidence type="ECO:0000256" key="3">
    <source>
        <dbReference type="ARBA" id="ARBA00022475"/>
    </source>
</evidence>
<evidence type="ECO:0000259" key="10">
    <source>
        <dbReference type="PROSITE" id="PS50893"/>
    </source>
</evidence>
<dbReference type="InterPro" id="IPR017871">
    <property type="entry name" value="ABC_transporter-like_CS"/>
</dbReference>
<dbReference type="InterPro" id="IPR003593">
    <property type="entry name" value="AAA+_ATPase"/>
</dbReference>
<feature type="domain" description="ABC transporter" evidence="10">
    <location>
        <begin position="262"/>
        <end position="503"/>
    </location>
</feature>
<evidence type="ECO:0000256" key="8">
    <source>
        <dbReference type="ARBA" id="ARBA00022967"/>
    </source>
</evidence>
<keyword evidence="4" id="KW-0762">Sugar transport</keyword>
<dbReference type="GO" id="GO:0016887">
    <property type="term" value="F:ATP hydrolysis activity"/>
    <property type="evidence" value="ECO:0007669"/>
    <property type="project" value="InterPro"/>
</dbReference>
<evidence type="ECO:0000256" key="5">
    <source>
        <dbReference type="ARBA" id="ARBA00022737"/>
    </source>
</evidence>
<dbReference type="GO" id="GO:0005886">
    <property type="term" value="C:plasma membrane"/>
    <property type="evidence" value="ECO:0007669"/>
    <property type="project" value="UniProtKB-SubCell"/>
</dbReference>
<keyword evidence="7 11" id="KW-0067">ATP-binding</keyword>
<keyword evidence="3" id="KW-1003">Cell membrane</keyword>
<dbReference type="CDD" id="cd03216">
    <property type="entry name" value="ABC_Carb_Monos_I"/>
    <property type="match status" value="1"/>
</dbReference>
<dbReference type="CDD" id="cd03215">
    <property type="entry name" value="ABC_Carb_Monos_II"/>
    <property type="match status" value="1"/>
</dbReference>
<keyword evidence="9" id="KW-0472">Membrane</keyword>
<gene>
    <name evidence="11" type="ORF">DI556_21060</name>
</gene>
<dbReference type="PROSITE" id="PS00211">
    <property type="entry name" value="ABC_TRANSPORTER_1"/>
    <property type="match status" value="1"/>
</dbReference>
<sequence>MSHPMSSHVSVEGIAKRFGDFTAIHEATLTVAKGEVHAVIGENGAGKSTLMNILYGIHQPSEGRIVIDGQAVELLGPSQAIARGIGMVHQHFKLVPSLTVAENIIIGCEPLTTTGLVDLRRAFRETEELCRKYGMALNPRARVAALSVGLRQCVEILKALYRDARILILDEPTAVLTPHETRELFATMRAFAESGRSIIFISHKLREVLAVADRISVMRQGRLVATMDNADLSPNQLADMMVGREVLLKVRKGRATPGARALGIDGLSARGEQGERVVTDLSLAVRLGEIVAIAGVQGNGQDELIECVAGLRRPERGTVRINGVETRADPLAARSAGLAYIPADRGGLGLSLTSGVWENLAVGHLSELGRGLLFSQRLARERGARMIREFDIRGAVPDKPAGSLSGGNQQKVQLARELTRDARLIIAEQPSQGVDIGSIEMIHRTLVAMRDAGRAVLVVSSDLDEVFALSDRILVMYRGAIVADLETSETDVETVGRYMGGLDGPGRVGSDAKRGHDVH</sequence>
<dbReference type="InterPro" id="IPR027417">
    <property type="entry name" value="P-loop_NTPase"/>
</dbReference>